<comment type="caution">
    <text evidence="1">The sequence shown here is derived from an EMBL/GenBank/DDBJ whole genome shotgun (WGS) entry which is preliminary data.</text>
</comment>
<dbReference type="EMBL" id="JACDQQ010000649">
    <property type="protein sequence ID" value="MBA0084647.1"/>
    <property type="molecule type" value="Genomic_DNA"/>
</dbReference>
<name>A0A7V8SWH6_9BACT</name>
<sequence length="115" mass="12855">MGTTCQIAGCKNDSPSALAEQKLCVLHFTLSLETSCAQMRRETALGHAPQDRQREIMRFITDQGERLARVATSGLHLTDDLKARILSTFLTLMNLRENLDRASMRSSLGRSVHPR</sequence>
<organism evidence="1 2">
    <name type="scientific">Candidatus Acidiferrum panamense</name>
    <dbReference type="NCBI Taxonomy" id="2741543"/>
    <lineage>
        <taxon>Bacteria</taxon>
        <taxon>Pseudomonadati</taxon>
        <taxon>Acidobacteriota</taxon>
        <taxon>Terriglobia</taxon>
        <taxon>Candidatus Acidiferrales</taxon>
        <taxon>Candidatus Acidiferrum</taxon>
    </lineage>
</organism>
<evidence type="ECO:0000313" key="1">
    <source>
        <dbReference type="EMBL" id="MBA0084647.1"/>
    </source>
</evidence>
<proteinExistence type="predicted"/>
<reference evidence="1" key="1">
    <citation type="submission" date="2020-06" db="EMBL/GenBank/DDBJ databases">
        <title>Legume-microbial interactions unlock mineral nutrients during tropical forest succession.</title>
        <authorList>
            <person name="Epihov D.Z."/>
        </authorList>
    </citation>
    <scope>NUCLEOTIDE SEQUENCE [LARGE SCALE GENOMIC DNA]</scope>
    <source>
        <strain evidence="1">Pan2503</strain>
    </source>
</reference>
<evidence type="ECO:0000313" key="2">
    <source>
        <dbReference type="Proteomes" id="UP000567293"/>
    </source>
</evidence>
<accession>A0A7V8SWH6</accession>
<dbReference type="AlphaFoldDB" id="A0A7V8SWH6"/>
<gene>
    <name evidence="1" type="ORF">HRJ53_06610</name>
</gene>
<dbReference type="Proteomes" id="UP000567293">
    <property type="component" value="Unassembled WGS sequence"/>
</dbReference>
<protein>
    <submittedName>
        <fullName evidence="1">Uncharacterized protein</fullName>
    </submittedName>
</protein>
<keyword evidence="2" id="KW-1185">Reference proteome</keyword>